<evidence type="ECO:0000256" key="3">
    <source>
        <dbReference type="ARBA" id="ARBA00022741"/>
    </source>
</evidence>
<dbReference type="InterPro" id="IPR041709">
    <property type="entry name" value="EF-Tu_GTP-bd"/>
</dbReference>
<proteinExistence type="inferred from homology"/>
<dbReference type="Pfam" id="PF03143">
    <property type="entry name" value="GTP_EFTU_D3"/>
    <property type="match status" value="1"/>
</dbReference>
<dbReference type="GO" id="GO:0005829">
    <property type="term" value="C:cytosol"/>
    <property type="evidence" value="ECO:0007669"/>
    <property type="project" value="TreeGrafter"/>
</dbReference>
<dbReference type="InterPro" id="IPR004160">
    <property type="entry name" value="Transl_elong_EFTu/EF1A_C"/>
</dbReference>
<dbReference type="PANTHER" id="PTHR43721:SF22">
    <property type="entry name" value="ELONGATION FACTOR TU, MITOCHONDRIAL"/>
    <property type="match status" value="1"/>
</dbReference>
<dbReference type="InterPro" id="IPR033720">
    <property type="entry name" value="EFTU_2"/>
</dbReference>
<dbReference type="eggNOG" id="COG0050">
    <property type="taxonomic scope" value="Bacteria"/>
</dbReference>
<evidence type="ECO:0000256" key="2">
    <source>
        <dbReference type="ARBA" id="ARBA00022490"/>
    </source>
</evidence>
<dbReference type="InterPro" id="IPR004161">
    <property type="entry name" value="EFTu-like_2"/>
</dbReference>
<dbReference type="NCBIfam" id="NF009372">
    <property type="entry name" value="PRK12735.1"/>
    <property type="match status" value="1"/>
</dbReference>
<keyword evidence="8 10" id="KW-0342">GTP-binding</keyword>
<sequence length="397" mass="44293">MAKAKFERVKPHVNIGTIGHIDHGKTTLTAAISKVLHDKYPDLNEASPFDSIDKAPEERQRGITISIAHIEYQTEKRHYAHVDCPGHADYVKNMITGAAQMDGAILVVAATDGPMPQTKEHVLLARQVGVPYIVVALNKADMVDDEEIMELVEMEVRELLSSYEFPGDDLPVVRVSALKALEGDPEWTKTVEELMDTVDEYIPEPERDLDKPFMMPVEDVFTITGRGTVVTGRIERGILKVNEEIEIVGIRPTSAKTTVTGIEMFRKLLDEGRAGENVGLLLRGTKREDVERGQVIVKPGTITPHTEFEAQSYILSKDEGGRHTPFYDNYRPQFYFRTTDVTGVVHLPEGTEMVMPGDNTDMRVELIQPIAMEEGLMFNIREGGRTVGAGRVTKILK</sequence>
<dbReference type="Pfam" id="PF03144">
    <property type="entry name" value="GTP_EFTU_D2"/>
    <property type="match status" value="1"/>
</dbReference>
<dbReference type="STRING" id="1122622.GCA_000421185_00035"/>
<dbReference type="PROSITE" id="PS51722">
    <property type="entry name" value="G_TR_2"/>
    <property type="match status" value="1"/>
</dbReference>
<dbReference type="SUPFAM" id="SSF52540">
    <property type="entry name" value="P-loop containing nucleoside triphosphate hydrolases"/>
    <property type="match status" value="1"/>
</dbReference>
<dbReference type="InterPro" id="IPR004541">
    <property type="entry name" value="Transl_elong_EFTu/EF1A_bac/org"/>
</dbReference>
<dbReference type="PROSITE" id="PS00301">
    <property type="entry name" value="G_TR_1"/>
    <property type="match status" value="1"/>
</dbReference>
<dbReference type="Gene3D" id="3.40.50.300">
    <property type="entry name" value="P-loop containing nucleotide triphosphate hydrolases"/>
    <property type="match status" value="1"/>
</dbReference>
<dbReference type="Gene3D" id="2.40.30.10">
    <property type="entry name" value="Translation factors"/>
    <property type="match status" value="2"/>
</dbReference>
<evidence type="ECO:0000256" key="1">
    <source>
        <dbReference type="ARBA" id="ARBA00007249"/>
    </source>
</evidence>
<keyword evidence="2 10" id="KW-0963">Cytoplasm</keyword>
<dbReference type="InterPro" id="IPR005225">
    <property type="entry name" value="Small_GTP-bd"/>
</dbReference>
<comment type="subunit">
    <text evidence="10">Monomer.</text>
</comment>
<evidence type="ECO:0000256" key="10">
    <source>
        <dbReference type="HAMAP-Rule" id="MF_00118"/>
    </source>
</evidence>
<dbReference type="InterPro" id="IPR031157">
    <property type="entry name" value="G_TR_CS"/>
</dbReference>
<evidence type="ECO:0000256" key="4">
    <source>
        <dbReference type="ARBA" id="ARBA00022768"/>
    </source>
</evidence>
<evidence type="ECO:0000256" key="7">
    <source>
        <dbReference type="ARBA" id="ARBA00022917"/>
    </source>
</evidence>
<keyword evidence="13" id="KW-1185">Reference proteome</keyword>
<dbReference type="NCBIfam" id="NF009373">
    <property type="entry name" value="PRK12736.1"/>
    <property type="match status" value="1"/>
</dbReference>
<dbReference type="RefSeq" id="WP_097188202.1">
    <property type="nucleotide sequence ID" value="NZ_OBQK01000006.1"/>
</dbReference>
<dbReference type="NCBIfam" id="TIGR00485">
    <property type="entry name" value="EF-Tu"/>
    <property type="match status" value="1"/>
</dbReference>
<dbReference type="PANTHER" id="PTHR43721">
    <property type="entry name" value="ELONGATION FACTOR TU-RELATED"/>
    <property type="match status" value="1"/>
</dbReference>
<feature type="domain" description="Tr-type G" evidence="11">
    <location>
        <begin position="10"/>
        <end position="206"/>
    </location>
</feature>
<keyword evidence="4 10" id="KW-0251">Elongation factor</keyword>
<feature type="binding site" evidence="10">
    <location>
        <begin position="19"/>
        <end position="26"/>
    </location>
    <ligand>
        <name>GTP</name>
        <dbReference type="ChEBI" id="CHEBI:37565"/>
    </ligand>
</feature>
<dbReference type="InterPro" id="IPR009000">
    <property type="entry name" value="Transl_B-barrel_sf"/>
</dbReference>
<dbReference type="InterPro" id="IPR027417">
    <property type="entry name" value="P-loop_NTPase"/>
</dbReference>
<keyword evidence="10" id="KW-0479">Metal-binding</keyword>
<evidence type="ECO:0000256" key="6">
    <source>
        <dbReference type="ARBA" id="ARBA00022842"/>
    </source>
</evidence>
<evidence type="ECO:0000256" key="5">
    <source>
        <dbReference type="ARBA" id="ARBA00022801"/>
    </source>
</evidence>
<feature type="binding site" evidence="10">
    <location>
        <begin position="138"/>
        <end position="141"/>
    </location>
    <ligand>
        <name>GTP</name>
        <dbReference type="ChEBI" id="CHEBI:37565"/>
    </ligand>
</feature>
<dbReference type="GO" id="GO:0003924">
    <property type="term" value="F:GTPase activity"/>
    <property type="evidence" value="ECO:0007669"/>
    <property type="project" value="UniProtKB-UniRule"/>
</dbReference>
<dbReference type="InterPro" id="IPR000795">
    <property type="entry name" value="T_Tr_GTP-bd_dom"/>
</dbReference>
<dbReference type="NCBIfam" id="NF000766">
    <property type="entry name" value="PRK00049.1"/>
    <property type="match status" value="1"/>
</dbReference>
<evidence type="ECO:0000313" key="13">
    <source>
        <dbReference type="Proteomes" id="UP000219688"/>
    </source>
</evidence>
<dbReference type="FunFam" id="2.40.30.10:FF:000001">
    <property type="entry name" value="Elongation factor Tu"/>
    <property type="match status" value="1"/>
</dbReference>
<dbReference type="HAMAP" id="MF_00118_B">
    <property type="entry name" value="EF_Tu_B"/>
    <property type="match status" value="1"/>
</dbReference>
<evidence type="ECO:0000259" key="11">
    <source>
        <dbReference type="PROSITE" id="PS51722"/>
    </source>
</evidence>
<dbReference type="InterPro" id="IPR050055">
    <property type="entry name" value="EF-Tu_GTPase"/>
</dbReference>
<dbReference type="Proteomes" id="UP000219688">
    <property type="component" value="Unassembled WGS sequence"/>
</dbReference>
<dbReference type="GO" id="GO:0003746">
    <property type="term" value="F:translation elongation factor activity"/>
    <property type="evidence" value="ECO:0007669"/>
    <property type="project" value="UniProtKB-UniRule"/>
</dbReference>
<comment type="similarity">
    <text evidence="1 10">Belongs to the TRAFAC class translation factor GTPase superfamily. Classic translation factor GTPase family. EF-Tu/EF-1A subfamily.</text>
</comment>
<organism evidence="12 13">
    <name type="scientific">Ornithinimicrobium cerasi</name>
    <dbReference type="NCBI Taxonomy" id="2248773"/>
    <lineage>
        <taxon>Bacteria</taxon>
        <taxon>Bacillati</taxon>
        <taxon>Actinomycetota</taxon>
        <taxon>Actinomycetes</taxon>
        <taxon>Micrococcales</taxon>
        <taxon>Ornithinimicrobiaceae</taxon>
        <taxon>Ornithinimicrobium</taxon>
    </lineage>
</organism>
<dbReference type="SUPFAM" id="SSF50447">
    <property type="entry name" value="Translation proteins"/>
    <property type="match status" value="1"/>
</dbReference>
<evidence type="ECO:0000313" key="12">
    <source>
        <dbReference type="EMBL" id="SOC55808.1"/>
    </source>
</evidence>
<dbReference type="Pfam" id="PF00009">
    <property type="entry name" value="GTP_EFTU"/>
    <property type="match status" value="1"/>
</dbReference>
<comment type="function">
    <text evidence="10">GTP hydrolase that promotes the GTP-dependent binding of aminoacyl-tRNA to the A-site of ribosomes during protein biosynthesis.</text>
</comment>
<dbReference type="CDD" id="cd03697">
    <property type="entry name" value="EFTU_II"/>
    <property type="match status" value="1"/>
</dbReference>
<feature type="binding site" evidence="10">
    <location>
        <position position="26"/>
    </location>
    <ligand>
        <name>Mg(2+)</name>
        <dbReference type="ChEBI" id="CHEBI:18420"/>
    </ligand>
</feature>
<dbReference type="SUPFAM" id="SSF50465">
    <property type="entry name" value="EF-Tu/eEF-1alpha/eIF2-gamma C-terminal domain"/>
    <property type="match status" value="1"/>
</dbReference>
<dbReference type="InterPro" id="IPR009001">
    <property type="entry name" value="Transl_elong_EF1A/Init_IF2_C"/>
</dbReference>
<comment type="catalytic activity">
    <reaction evidence="10">
        <text>GTP + H2O = GDP + phosphate + H(+)</text>
        <dbReference type="Rhea" id="RHEA:19669"/>
        <dbReference type="ChEBI" id="CHEBI:15377"/>
        <dbReference type="ChEBI" id="CHEBI:15378"/>
        <dbReference type="ChEBI" id="CHEBI:37565"/>
        <dbReference type="ChEBI" id="CHEBI:43474"/>
        <dbReference type="ChEBI" id="CHEBI:58189"/>
        <dbReference type="EC" id="3.6.5.3"/>
    </reaction>
</comment>
<dbReference type="PRINTS" id="PR00315">
    <property type="entry name" value="ELONGATNFCT"/>
</dbReference>
<dbReference type="AlphaFoldDB" id="A0A285VQG0"/>
<comment type="subcellular location">
    <subcellularLocation>
        <location evidence="10">Cytoplasm</location>
    </subcellularLocation>
</comment>
<keyword evidence="3 10" id="KW-0547">Nucleotide-binding</keyword>
<keyword evidence="5 10" id="KW-0378">Hydrolase</keyword>
<dbReference type="CDD" id="cd01884">
    <property type="entry name" value="EF_Tu"/>
    <property type="match status" value="1"/>
</dbReference>
<dbReference type="EMBL" id="OBQK01000006">
    <property type="protein sequence ID" value="SOC55808.1"/>
    <property type="molecule type" value="Genomic_DNA"/>
</dbReference>
<accession>A0A285VQG0</accession>
<dbReference type="GO" id="GO:0005525">
    <property type="term" value="F:GTP binding"/>
    <property type="evidence" value="ECO:0007669"/>
    <property type="project" value="UniProtKB-UniRule"/>
</dbReference>
<gene>
    <name evidence="10" type="primary">tuf</name>
    <name evidence="12" type="ORF">SAMN05421879_10637</name>
</gene>
<evidence type="ECO:0000256" key="8">
    <source>
        <dbReference type="ARBA" id="ARBA00023134"/>
    </source>
</evidence>
<dbReference type="NCBIfam" id="TIGR00231">
    <property type="entry name" value="small_GTP"/>
    <property type="match status" value="1"/>
</dbReference>
<evidence type="ECO:0000256" key="9">
    <source>
        <dbReference type="ARBA" id="ARBA00029554"/>
    </source>
</evidence>
<dbReference type="EC" id="3.6.5.3" evidence="10"/>
<dbReference type="CDD" id="cd03707">
    <property type="entry name" value="EFTU_III"/>
    <property type="match status" value="1"/>
</dbReference>
<reference evidence="13" key="1">
    <citation type="submission" date="2017-08" db="EMBL/GenBank/DDBJ databases">
        <authorList>
            <person name="Varghese N."/>
            <person name="Submissions S."/>
        </authorList>
    </citation>
    <scope>NUCLEOTIDE SEQUENCE [LARGE SCALE GENOMIC DNA]</scope>
    <source>
        <strain evidence="13">USBA17B2</strain>
    </source>
</reference>
<protein>
    <recommendedName>
        <fullName evidence="9 10">Elongation factor Tu</fullName>
        <shortName evidence="10">EF-Tu</shortName>
        <ecNumber evidence="10">3.6.5.3</ecNumber>
    </recommendedName>
</protein>
<dbReference type="FunFam" id="3.40.50.300:FF:000003">
    <property type="entry name" value="Elongation factor Tu"/>
    <property type="match status" value="1"/>
</dbReference>
<keyword evidence="6 10" id="KW-0460">Magnesium</keyword>
<dbReference type="GO" id="GO:0000287">
    <property type="term" value="F:magnesium ion binding"/>
    <property type="evidence" value="ECO:0007669"/>
    <property type="project" value="UniProtKB-UniRule"/>
</dbReference>
<feature type="binding site" evidence="10">
    <location>
        <begin position="83"/>
        <end position="87"/>
    </location>
    <ligand>
        <name>GTP</name>
        <dbReference type="ChEBI" id="CHEBI:37565"/>
    </ligand>
</feature>
<dbReference type="OrthoDB" id="9803139at2"/>
<keyword evidence="7 10" id="KW-0648">Protein biosynthesis</keyword>
<name>A0A285VQG0_9MICO</name>